<protein>
    <submittedName>
        <fullName evidence="1">Uncharacterized protein</fullName>
    </submittedName>
</protein>
<accession>W1P7H8</accession>
<evidence type="ECO:0000313" key="2">
    <source>
        <dbReference type="Proteomes" id="UP000017836"/>
    </source>
</evidence>
<dbReference type="HOGENOM" id="CLU_2691057_0_0_1"/>
<sequence length="74" mass="8398">MNVTSYLFLKDMNRTKINSLLFFTLFSSEQYLSSRGGRRWSLVCKFRAVFRAAVAVEEGDTGGLSATSEQYSEQ</sequence>
<name>W1P7H8_AMBTC</name>
<dbReference type="Gramene" id="ERN05832">
    <property type="protein sequence ID" value="ERN05832"/>
    <property type="gene ID" value="AMTR_s00006p00261270"/>
</dbReference>
<evidence type="ECO:0000313" key="1">
    <source>
        <dbReference type="EMBL" id="ERN05832.1"/>
    </source>
</evidence>
<keyword evidence="2" id="KW-1185">Reference proteome</keyword>
<organism evidence="1 2">
    <name type="scientific">Amborella trichopoda</name>
    <dbReference type="NCBI Taxonomy" id="13333"/>
    <lineage>
        <taxon>Eukaryota</taxon>
        <taxon>Viridiplantae</taxon>
        <taxon>Streptophyta</taxon>
        <taxon>Embryophyta</taxon>
        <taxon>Tracheophyta</taxon>
        <taxon>Spermatophyta</taxon>
        <taxon>Magnoliopsida</taxon>
        <taxon>Amborellales</taxon>
        <taxon>Amborellaceae</taxon>
        <taxon>Amborella</taxon>
    </lineage>
</organism>
<proteinExistence type="predicted"/>
<reference evidence="2" key="1">
    <citation type="journal article" date="2013" name="Science">
        <title>The Amborella genome and the evolution of flowering plants.</title>
        <authorList>
            <consortium name="Amborella Genome Project"/>
        </authorList>
    </citation>
    <scope>NUCLEOTIDE SEQUENCE [LARGE SCALE GENOMIC DNA]</scope>
</reference>
<gene>
    <name evidence="1" type="ORF">AMTR_s00006p00261270</name>
</gene>
<dbReference type="AlphaFoldDB" id="W1P7H8"/>
<dbReference type="Proteomes" id="UP000017836">
    <property type="component" value="Unassembled WGS sequence"/>
</dbReference>
<dbReference type="EMBL" id="KI393980">
    <property type="protein sequence ID" value="ERN05832.1"/>
    <property type="molecule type" value="Genomic_DNA"/>
</dbReference>